<dbReference type="AlphaFoldDB" id="A0A1D2VQM9"/>
<evidence type="ECO:0000256" key="7">
    <source>
        <dbReference type="ARBA" id="ARBA00023034"/>
    </source>
</evidence>
<keyword evidence="5" id="KW-0653">Protein transport</keyword>
<keyword evidence="13" id="KW-1185">Reference proteome</keyword>
<feature type="domain" description="T-SNARE coiled-coil homology" evidence="11">
    <location>
        <begin position="239"/>
        <end position="301"/>
    </location>
</feature>
<dbReference type="GO" id="GO:0006906">
    <property type="term" value="P:vesicle fusion"/>
    <property type="evidence" value="ECO:0007669"/>
    <property type="project" value="EnsemblFungi"/>
</dbReference>
<dbReference type="PROSITE" id="PS50192">
    <property type="entry name" value="T_SNARE"/>
    <property type="match status" value="1"/>
</dbReference>
<protein>
    <submittedName>
        <fullName evidence="12">t-SNARE</fullName>
    </submittedName>
</protein>
<dbReference type="PANTHER" id="PTHR19957:SF83">
    <property type="entry name" value="SYNTAXIN-16"/>
    <property type="match status" value="1"/>
</dbReference>
<dbReference type="PROSITE" id="PS00914">
    <property type="entry name" value="SYNTAXIN"/>
    <property type="match status" value="1"/>
</dbReference>
<comment type="similarity">
    <text evidence="2">Belongs to the syntaxin family.</text>
</comment>
<name>A0A1D2VQM9_9ASCO</name>
<dbReference type="GO" id="GO:0032258">
    <property type="term" value="P:cytoplasm to vacuole targeting by the Cvt pathway"/>
    <property type="evidence" value="ECO:0007669"/>
    <property type="project" value="EnsemblFungi"/>
</dbReference>
<dbReference type="CDD" id="cd15845">
    <property type="entry name" value="SNARE_syntaxin16"/>
    <property type="match status" value="1"/>
</dbReference>
<dbReference type="GO" id="GO:0005802">
    <property type="term" value="C:trans-Golgi network"/>
    <property type="evidence" value="ECO:0007669"/>
    <property type="project" value="EnsemblFungi"/>
</dbReference>
<dbReference type="GO" id="GO:0006675">
    <property type="term" value="P:mannosyl-inositol phosphorylceramide metabolic process"/>
    <property type="evidence" value="ECO:0007669"/>
    <property type="project" value="EnsemblFungi"/>
</dbReference>
<dbReference type="GO" id="GO:0031201">
    <property type="term" value="C:SNARE complex"/>
    <property type="evidence" value="ECO:0007669"/>
    <property type="project" value="EnsemblFungi"/>
</dbReference>
<dbReference type="GO" id="GO:0010008">
    <property type="term" value="C:endosome membrane"/>
    <property type="evidence" value="ECO:0007669"/>
    <property type="project" value="EnsemblFungi"/>
</dbReference>
<organism evidence="12 13">
    <name type="scientific">Ascoidea rubescens DSM 1968</name>
    <dbReference type="NCBI Taxonomy" id="1344418"/>
    <lineage>
        <taxon>Eukaryota</taxon>
        <taxon>Fungi</taxon>
        <taxon>Dikarya</taxon>
        <taxon>Ascomycota</taxon>
        <taxon>Saccharomycotina</taxon>
        <taxon>Saccharomycetes</taxon>
        <taxon>Ascoideaceae</taxon>
        <taxon>Ascoidea</taxon>
    </lineage>
</organism>
<dbReference type="Pfam" id="PF05739">
    <property type="entry name" value="SNARE"/>
    <property type="match status" value="1"/>
</dbReference>
<dbReference type="InterPro" id="IPR006012">
    <property type="entry name" value="Syntaxin/epimorphin_CS"/>
</dbReference>
<comment type="subcellular location">
    <subcellularLocation>
        <location evidence="1">Golgi apparatus membrane</location>
        <topology evidence="1">Single-pass type IV membrane protein</topology>
    </subcellularLocation>
</comment>
<keyword evidence="7" id="KW-0333">Golgi apparatus</keyword>
<dbReference type="FunCoup" id="A0A1D2VQM9">
    <property type="interactions" value="759"/>
</dbReference>
<dbReference type="RefSeq" id="XP_020050221.1">
    <property type="nucleotide sequence ID" value="XM_020189759.1"/>
</dbReference>
<evidence type="ECO:0000256" key="10">
    <source>
        <dbReference type="SAM" id="Phobius"/>
    </source>
</evidence>
<sequence length="333" mass="38776">MFRDRTNLYLSYRRTFPHSSSLSDRFDTLLEEEQGLINNDGYSDANDPFLDEHRIENGPEEIEMKTLPPAFLDMNGELDESLHFISKRIEELTVLYKKNILPGFNDRSMDEEEIEKLNYIITRKFQHCYGLVKKLDTIKKTNNETKLIKKKSELIMIENIKKNYALKIQKYSSSFRKLQNNYIKFLKQEDFDANLNSKSVATISSSNLATLETETKEVEEYSRQALKESSTVLQKHDSANLIRQREQEISKLAQGILEVSAIFKEMQNMVIDQGTILDRIDYNLENVKTEIHESNKQLNKASNFQKRTQKCKIILLLSLLVLGLLIVVITKPH</sequence>
<reference evidence="13" key="1">
    <citation type="submission" date="2016-05" db="EMBL/GenBank/DDBJ databases">
        <title>Comparative genomics of biotechnologically important yeasts.</title>
        <authorList>
            <consortium name="DOE Joint Genome Institute"/>
            <person name="Riley R."/>
            <person name="Haridas S."/>
            <person name="Wolfe K.H."/>
            <person name="Lopes M.R."/>
            <person name="Hittinger C.T."/>
            <person name="Goker M."/>
            <person name="Salamov A."/>
            <person name="Wisecaver J."/>
            <person name="Long T.M."/>
            <person name="Aerts A.L."/>
            <person name="Barry K."/>
            <person name="Choi C."/>
            <person name="Clum A."/>
            <person name="Coughlan A.Y."/>
            <person name="Deshpande S."/>
            <person name="Douglass A.P."/>
            <person name="Hanson S.J."/>
            <person name="Klenk H.-P."/>
            <person name="Labutti K."/>
            <person name="Lapidus A."/>
            <person name="Lindquist E."/>
            <person name="Lipzen A."/>
            <person name="Meier-Kolthoff J.P."/>
            <person name="Ohm R.A."/>
            <person name="Otillar R.P."/>
            <person name="Pangilinan J."/>
            <person name="Peng Y."/>
            <person name="Rokas A."/>
            <person name="Rosa C.A."/>
            <person name="Scheuner C."/>
            <person name="Sibirny A.A."/>
            <person name="Slot J.C."/>
            <person name="Stielow J.B."/>
            <person name="Sun H."/>
            <person name="Kurtzman C.P."/>
            <person name="Blackwell M."/>
            <person name="Grigoriev I.V."/>
            <person name="Jeffries T.W."/>
        </authorList>
    </citation>
    <scope>NUCLEOTIDE SEQUENCE [LARGE SCALE GENOMIC DNA]</scope>
    <source>
        <strain evidence="13">DSM 1968</strain>
    </source>
</reference>
<evidence type="ECO:0000256" key="4">
    <source>
        <dbReference type="ARBA" id="ARBA00022692"/>
    </source>
</evidence>
<dbReference type="PANTHER" id="PTHR19957">
    <property type="entry name" value="SYNTAXIN"/>
    <property type="match status" value="1"/>
</dbReference>
<dbReference type="InterPro" id="IPR010989">
    <property type="entry name" value="SNARE"/>
</dbReference>
<dbReference type="GO" id="GO:0009306">
    <property type="term" value="P:protein secretion"/>
    <property type="evidence" value="ECO:0007669"/>
    <property type="project" value="EnsemblFungi"/>
</dbReference>
<evidence type="ECO:0000313" key="12">
    <source>
        <dbReference type="EMBL" id="ODV63914.1"/>
    </source>
</evidence>
<evidence type="ECO:0000256" key="9">
    <source>
        <dbReference type="ARBA" id="ARBA00023136"/>
    </source>
</evidence>
<keyword evidence="3" id="KW-0813">Transport</keyword>
<dbReference type="GO" id="GO:0000149">
    <property type="term" value="F:SNARE binding"/>
    <property type="evidence" value="ECO:0007669"/>
    <property type="project" value="TreeGrafter"/>
</dbReference>
<evidence type="ECO:0000256" key="6">
    <source>
        <dbReference type="ARBA" id="ARBA00022989"/>
    </source>
</evidence>
<proteinExistence type="inferred from homology"/>
<dbReference type="SMART" id="SM00397">
    <property type="entry name" value="t_SNARE"/>
    <property type="match status" value="1"/>
</dbReference>
<dbReference type="GO" id="GO:0048278">
    <property type="term" value="P:vesicle docking"/>
    <property type="evidence" value="ECO:0007669"/>
    <property type="project" value="TreeGrafter"/>
</dbReference>
<feature type="transmembrane region" description="Helical" evidence="10">
    <location>
        <begin position="313"/>
        <end position="330"/>
    </location>
</feature>
<dbReference type="GO" id="GO:0006896">
    <property type="term" value="P:Golgi to vacuole transport"/>
    <property type="evidence" value="ECO:0007669"/>
    <property type="project" value="EnsemblFungi"/>
</dbReference>
<evidence type="ECO:0000256" key="2">
    <source>
        <dbReference type="ARBA" id="ARBA00009063"/>
    </source>
</evidence>
<dbReference type="STRING" id="1344418.A0A1D2VQM9"/>
<dbReference type="GO" id="GO:0032527">
    <property type="term" value="P:protein exit from endoplasmic reticulum"/>
    <property type="evidence" value="ECO:0007669"/>
    <property type="project" value="EnsemblFungi"/>
</dbReference>
<evidence type="ECO:0000256" key="5">
    <source>
        <dbReference type="ARBA" id="ARBA00022927"/>
    </source>
</evidence>
<gene>
    <name evidence="12" type="ORF">ASCRUDRAFT_22907</name>
</gene>
<dbReference type="InterPro" id="IPR045242">
    <property type="entry name" value="Syntaxin"/>
</dbReference>
<dbReference type="InterPro" id="IPR000727">
    <property type="entry name" value="T_SNARE_dom"/>
</dbReference>
<dbReference type="SUPFAM" id="SSF47661">
    <property type="entry name" value="t-snare proteins"/>
    <property type="match status" value="1"/>
</dbReference>
<keyword evidence="4 10" id="KW-0812">Transmembrane</keyword>
<keyword evidence="9 10" id="KW-0472">Membrane</keyword>
<dbReference type="InParanoid" id="A0A1D2VQM9"/>
<evidence type="ECO:0000313" key="13">
    <source>
        <dbReference type="Proteomes" id="UP000095038"/>
    </source>
</evidence>
<dbReference type="EMBL" id="KV454475">
    <property type="protein sequence ID" value="ODV63914.1"/>
    <property type="molecule type" value="Genomic_DNA"/>
</dbReference>
<evidence type="ECO:0000256" key="8">
    <source>
        <dbReference type="ARBA" id="ARBA00023054"/>
    </source>
</evidence>
<keyword evidence="8" id="KW-0175">Coiled coil</keyword>
<accession>A0A1D2VQM9</accession>
<feature type="non-terminal residue" evidence="12">
    <location>
        <position position="333"/>
    </location>
</feature>
<evidence type="ECO:0000256" key="3">
    <source>
        <dbReference type="ARBA" id="ARBA00022448"/>
    </source>
</evidence>
<dbReference type="GO" id="GO:0000139">
    <property type="term" value="C:Golgi membrane"/>
    <property type="evidence" value="ECO:0007669"/>
    <property type="project" value="UniProtKB-SubCell"/>
</dbReference>
<evidence type="ECO:0000256" key="1">
    <source>
        <dbReference type="ARBA" id="ARBA00004409"/>
    </source>
</evidence>
<dbReference type="GO" id="GO:0005484">
    <property type="term" value="F:SNAP receptor activity"/>
    <property type="evidence" value="ECO:0007669"/>
    <property type="project" value="EnsemblFungi"/>
</dbReference>
<dbReference type="OrthoDB" id="10251371at2759"/>
<evidence type="ECO:0000259" key="11">
    <source>
        <dbReference type="PROSITE" id="PS50192"/>
    </source>
</evidence>
<dbReference type="GO" id="GO:0006897">
    <property type="term" value="P:endocytosis"/>
    <property type="evidence" value="ECO:0007669"/>
    <property type="project" value="EnsemblFungi"/>
</dbReference>
<keyword evidence="6 10" id="KW-1133">Transmembrane helix</keyword>
<dbReference type="GeneID" id="30963395"/>
<dbReference type="Proteomes" id="UP000095038">
    <property type="component" value="Unassembled WGS sequence"/>
</dbReference>
<dbReference type="Gene3D" id="1.20.58.70">
    <property type="match status" value="1"/>
</dbReference>